<gene>
    <name evidence="2" type="ORF">E2C01_063007</name>
</gene>
<feature type="compositionally biased region" description="Low complexity" evidence="1">
    <location>
        <begin position="8"/>
        <end position="19"/>
    </location>
</feature>
<feature type="region of interest" description="Disordered" evidence="1">
    <location>
        <begin position="1"/>
        <end position="35"/>
    </location>
</feature>
<evidence type="ECO:0000256" key="1">
    <source>
        <dbReference type="SAM" id="MobiDB-lite"/>
    </source>
</evidence>
<evidence type="ECO:0000313" key="2">
    <source>
        <dbReference type="EMBL" id="MPC68797.1"/>
    </source>
</evidence>
<keyword evidence="3" id="KW-1185">Reference proteome</keyword>
<protein>
    <submittedName>
        <fullName evidence="2">Uncharacterized protein</fullName>
    </submittedName>
</protein>
<proteinExistence type="predicted"/>
<sequence>MPPPAAPPACRDPACAPTPLRGEGGDAEPYTAHTPLAGLQGAPCIPCRRRRHPCSRRTTPLWPECEGGAARGGVRWCGAARGSGRGTRQECDAFGGKCDPRNEESRDKVRRGVRAAIRRVGTAD</sequence>
<organism evidence="2 3">
    <name type="scientific">Portunus trituberculatus</name>
    <name type="common">Swimming crab</name>
    <name type="synonym">Neptunus trituberculatus</name>
    <dbReference type="NCBI Taxonomy" id="210409"/>
    <lineage>
        <taxon>Eukaryota</taxon>
        <taxon>Metazoa</taxon>
        <taxon>Ecdysozoa</taxon>
        <taxon>Arthropoda</taxon>
        <taxon>Crustacea</taxon>
        <taxon>Multicrustacea</taxon>
        <taxon>Malacostraca</taxon>
        <taxon>Eumalacostraca</taxon>
        <taxon>Eucarida</taxon>
        <taxon>Decapoda</taxon>
        <taxon>Pleocyemata</taxon>
        <taxon>Brachyura</taxon>
        <taxon>Eubrachyura</taxon>
        <taxon>Portunoidea</taxon>
        <taxon>Portunidae</taxon>
        <taxon>Portuninae</taxon>
        <taxon>Portunus</taxon>
    </lineage>
</organism>
<dbReference type="AlphaFoldDB" id="A0A5B7HHL7"/>
<comment type="caution">
    <text evidence="2">The sequence shown here is derived from an EMBL/GenBank/DDBJ whole genome shotgun (WGS) entry which is preliminary data.</text>
</comment>
<reference evidence="2 3" key="1">
    <citation type="submission" date="2019-05" db="EMBL/GenBank/DDBJ databases">
        <title>Another draft genome of Portunus trituberculatus and its Hox gene families provides insights of decapod evolution.</title>
        <authorList>
            <person name="Jeong J.-H."/>
            <person name="Song I."/>
            <person name="Kim S."/>
            <person name="Choi T."/>
            <person name="Kim D."/>
            <person name="Ryu S."/>
            <person name="Kim W."/>
        </authorList>
    </citation>
    <scope>NUCLEOTIDE SEQUENCE [LARGE SCALE GENOMIC DNA]</scope>
    <source>
        <tissue evidence="2">Muscle</tissue>
    </source>
</reference>
<evidence type="ECO:0000313" key="3">
    <source>
        <dbReference type="Proteomes" id="UP000324222"/>
    </source>
</evidence>
<dbReference type="EMBL" id="VSRR010028398">
    <property type="protein sequence ID" value="MPC68797.1"/>
    <property type="molecule type" value="Genomic_DNA"/>
</dbReference>
<accession>A0A5B7HHL7</accession>
<dbReference type="Proteomes" id="UP000324222">
    <property type="component" value="Unassembled WGS sequence"/>
</dbReference>
<name>A0A5B7HHL7_PORTR</name>